<organism evidence="4 5">
    <name type="scientific">Aspergillus mulundensis</name>
    <dbReference type="NCBI Taxonomy" id="1810919"/>
    <lineage>
        <taxon>Eukaryota</taxon>
        <taxon>Fungi</taxon>
        <taxon>Dikarya</taxon>
        <taxon>Ascomycota</taxon>
        <taxon>Pezizomycotina</taxon>
        <taxon>Eurotiomycetes</taxon>
        <taxon>Eurotiomycetidae</taxon>
        <taxon>Eurotiales</taxon>
        <taxon>Aspergillaceae</taxon>
        <taxon>Aspergillus</taxon>
        <taxon>Aspergillus subgen. Nidulantes</taxon>
    </lineage>
</organism>
<gene>
    <name evidence="4" type="ORF">DSM5745_05773</name>
</gene>
<evidence type="ECO:0000256" key="1">
    <source>
        <dbReference type="SAM" id="MobiDB-lite"/>
    </source>
</evidence>
<name>A0A3D8RYL7_9EURO</name>
<feature type="region of interest" description="Disordered" evidence="1">
    <location>
        <begin position="299"/>
        <end position="327"/>
    </location>
</feature>
<feature type="domain" description="DUF6590" evidence="2">
    <location>
        <begin position="451"/>
        <end position="601"/>
    </location>
</feature>
<reference evidence="4 5" key="1">
    <citation type="journal article" date="2018" name="IMA Fungus">
        <title>IMA Genome-F 9: Draft genome sequence of Annulohypoxylon stygium, Aspergillus mulundensis, Berkeleyomyces basicola (syn. Thielaviopsis basicola), Ceratocystis smalleyi, two Cercospora beticola strains, Coleophoma cylindrospora, Fusarium fracticaudum, Phialophora cf. hyalina, and Morchella septimelata.</title>
        <authorList>
            <person name="Wingfield B.D."/>
            <person name="Bills G.F."/>
            <person name="Dong Y."/>
            <person name="Huang W."/>
            <person name="Nel W.J."/>
            <person name="Swalarsk-Parry B.S."/>
            <person name="Vaghefi N."/>
            <person name="Wilken P.M."/>
            <person name="An Z."/>
            <person name="de Beer Z.W."/>
            <person name="De Vos L."/>
            <person name="Chen L."/>
            <person name="Duong T.A."/>
            <person name="Gao Y."/>
            <person name="Hammerbacher A."/>
            <person name="Kikkert J.R."/>
            <person name="Li Y."/>
            <person name="Li H."/>
            <person name="Li K."/>
            <person name="Li Q."/>
            <person name="Liu X."/>
            <person name="Ma X."/>
            <person name="Naidoo K."/>
            <person name="Pethybridge S.J."/>
            <person name="Sun J."/>
            <person name="Steenkamp E.T."/>
            <person name="van der Nest M.A."/>
            <person name="van Wyk S."/>
            <person name="Wingfield M.J."/>
            <person name="Xiong C."/>
            <person name="Yue Q."/>
            <person name="Zhang X."/>
        </authorList>
    </citation>
    <scope>NUCLEOTIDE SEQUENCE [LARGE SCALE GENOMIC DNA]</scope>
    <source>
        <strain evidence="4 5">DSM 5745</strain>
    </source>
</reference>
<evidence type="ECO:0000259" key="2">
    <source>
        <dbReference type="Pfam" id="PF20233"/>
    </source>
</evidence>
<dbReference type="InterPro" id="IPR046497">
    <property type="entry name" value="DUF6590"/>
</dbReference>
<dbReference type="OrthoDB" id="6133115at2759"/>
<evidence type="ECO:0008006" key="6">
    <source>
        <dbReference type="Google" id="ProtNLM"/>
    </source>
</evidence>
<feature type="compositionally biased region" description="Acidic residues" evidence="1">
    <location>
        <begin position="10"/>
        <end position="19"/>
    </location>
</feature>
<feature type="region of interest" description="Disordered" evidence="1">
    <location>
        <begin position="1"/>
        <end position="23"/>
    </location>
</feature>
<dbReference type="GeneID" id="38116143"/>
<sequence>MPDAPGSTDLSDDETEDDLSSYQDQSLATEYFTNISITVDRLYALSFRVRNPKMRTGLSRALAYTEVDRETGVDLIQAYKERDIRHLVELFRVWRGQDLEGHFLVRGWQEPMCTGDNNSNTGKSGKPNMIIIQATTAHASARPSDPSAATNLDPGASLDIESAGSLDSFLATAKNMDDSLQAPPPPKLAGDSAEFECHYCYTMCAEVTAKPQAWRRHIMRDLRPYVCTFRHCKDPDQQYDTFTEWVTHESSSHGVRVADLRTCLICAQQNQTTHHVASHLRRIACFAFPRWADADKGSKEAIGQTDSLDSDPIQSSARSEGSDTDDEWTQATKTVYLQLWILDATHVQLHPQDHAESICTSHLRMTYKFDQSTTFRFADPNGNLIPLDFESLYDNMVIHVQFGSSVYKGSYSPQRPQARTNAVIPEPELAYPGQLEHEVVLDSRYIVQAPEYFVPGAVFSILWHENDARGPSHPSQTLEQGSQFRGRFGQPIYSTIRRLVVVKHFDQASWCFAISTYGGRGVAKPGVDPSKHAIVYLRNTRPFTGDREPTMHKAPLEIEAEYPEEHLNSMSRLNFGKIYTVEHNVKILPIGRIVEADMSRFFDYARSELSL</sequence>
<dbReference type="AlphaFoldDB" id="A0A3D8RYL7"/>
<dbReference type="RefSeq" id="XP_026603621.1">
    <property type="nucleotide sequence ID" value="XM_026747789.1"/>
</dbReference>
<dbReference type="Proteomes" id="UP000256690">
    <property type="component" value="Unassembled WGS sequence"/>
</dbReference>
<dbReference type="PANTHER" id="PTHR35391">
    <property type="entry name" value="C2H2-TYPE DOMAIN-CONTAINING PROTEIN-RELATED"/>
    <property type="match status" value="1"/>
</dbReference>
<keyword evidence="5" id="KW-1185">Reference proteome</keyword>
<evidence type="ECO:0000313" key="4">
    <source>
        <dbReference type="EMBL" id="RDW78921.1"/>
    </source>
</evidence>
<evidence type="ECO:0000313" key="5">
    <source>
        <dbReference type="Proteomes" id="UP000256690"/>
    </source>
</evidence>
<comment type="caution">
    <text evidence="4">The sequence shown here is derived from an EMBL/GenBank/DDBJ whole genome shotgun (WGS) entry which is preliminary data.</text>
</comment>
<protein>
    <recommendedName>
        <fullName evidence="6">Polycomb protein VEFS-Box domain-containing protein</fullName>
    </recommendedName>
</protein>
<dbReference type="EMBL" id="PVWQ01000006">
    <property type="protein sequence ID" value="RDW78921.1"/>
    <property type="molecule type" value="Genomic_DNA"/>
</dbReference>
<feature type="compositionally biased region" description="Polar residues" evidence="1">
    <location>
        <begin position="304"/>
        <end position="319"/>
    </location>
</feature>
<proteinExistence type="predicted"/>
<dbReference type="PANTHER" id="PTHR35391:SF5">
    <property type="entry name" value="DUF6590 DOMAIN-CONTAINING PROTEIN"/>
    <property type="match status" value="1"/>
</dbReference>
<accession>A0A3D8RYL7</accession>
<dbReference type="STRING" id="1810919.A0A3D8RYL7"/>
<dbReference type="Pfam" id="PF20233">
    <property type="entry name" value="DUF6590"/>
    <property type="match status" value="1"/>
</dbReference>
<feature type="domain" description="Oxidoreductase acuF-like C2H2 type zinc-finger" evidence="3">
    <location>
        <begin position="193"/>
        <end position="222"/>
    </location>
</feature>
<dbReference type="Pfam" id="PF26082">
    <property type="entry name" value="zf-C2H2_AcuF"/>
    <property type="match status" value="1"/>
</dbReference>
<dbReference type="InterPro" id="IPR058925">
    <property type="entry name" value="zf-C2H2_AcuF"/>
</dbReference>
<evidence type="ECO:0000259" key="3">
    <source>
        <dbReference type="Pfam" id="PF26082"/>
    </source>
</evidence>